<dbReference type="GO" id="GO:0030036">
    <property type="term" value="P:actin cytoskeleton organization"/>
    <property type="evidence" value="ECO:0007669"/>
    <property type="project" value="InterPro"/>
</dbReference>
<accession>A0A4C1TCJ7</accession>
<dbReference type="Pfam" id="PF00630">
    <property type="entry name" value="Filamin"/>
    <property type="match status" value="6"/>
</dbReference>
<keyword evidence="6" id="KW-1185">Reference proteome</keyword>
<reference evidence="5 6" key="1">
    <citation type="journal article" date="2019" name="Commun. Biol.">
        <title>The bagworm genome reveals a unique fibroin gene that provides high tensile strength.</title>
        <authorList>
            <person name="Kono N."/>
            <person name="Nakamura H."/>
            <person name="Ohtoshi R."/>
            <person name="Tomita M."/>
            <person name="Numata K."/>
            <person name="Arakawa K."/>
        </authorList>
    </citation>
    <scope>NUCLEOTIDE SEQUENCE [LARGE SCALE GENOMIC DNA]</scope>
</reference>
<dbReference type="EMBL" id="BGZK01000050">
    <property type="protein sequence ID" value="GBP12229.1"/>
    <property type="molecule type" value="Genomic_DNA"/>
</dbReference>
<dbReference type="InterPro" id="IPR013783">
    <property type="entry name" value="Ig-like_fold"/>
</dbReference>
<dbReference type="PANTHER" id="PTHR38537">
    <property type="entry name" value="JITTERBUG, ISOFORM N"/>
    <property type="match status" value="1"/>
</dbReference>
<organism evidence="5 6">
    <name type="scientific">Eumeta variegata</name>
    <name type="common">Bagworm moth</name>
    <name type="synonym">Eumeta japonica</name>
    <dbReference type="NCBI Taxonomy" id="151549"/>
    <lineage>
        <taxon>Eukaryota</taxon>
        <taxon>Metazoa</taxon>
        <taxon>Ecdysozoa</taxon>
        <taxon>Arthropoda</taxon>
        <taxon>Hexapoda</taxon>
        <taxon>Insecta</taxon>
        <taxon>Pterygota</taxon>
        <taxon>Neoptera</taxon>
        <taxon>Endopterygota</taxon>
        <taxon>Lepidoptera</taxon>
        <taxon>Glossata</taxon>
        <taxon>Ditrysia</taxon>
        <taxon>Tineoidea</taxon>
        <taxon>Psychidae</taxon>
        <taxon>Oiketicinae</taxon>
        <taxon>Eumeta</taxon>
    </lineage>
</organism>
<dbReference type="AlphaFoldDB" id="A0A4C1TCJ7"/>
<dbReference type="FunFam" id="2.60.40.10:FF:000007">
    <property type="entry name" value="Filamin-B isoform C"/>
    <property type="match status" value="1"/>
</dbReference>
<gene>
    <name evidence="5" type="primary">cher</name>
    <name evidence="5" type="ORF">EVAR_6402_1</name>
</gene>
<dbReference type="FunFam" id="2.60.40.10:FF:000140">
    <property type="entry name" value="FiLamiN (Actin binding protein) homolog"/>
    <property type="match status" value="1"/>
</dbReference>
<dbReference type="InterPro" id="IPR001298">
    <property type="entry name" value="Filamin/ABP280_rpt"/>
</dbReference>
<dbReference type="SMART" id="SM00557">
    <property type="entry name" value="IG_FLMN"/>
    <property type="match status" value="6"/>
</dbReference>
<proteinExistence type="inferred from homology"/>
<feature type="compositionally biased region" description="Basic residues" evidence="4">
    <location>
        <begin position="777"/>
        <end position="788"/>
    </location>
</feature>
<name>A0A4C1TCJ7_EUMVA</name>
<dbReference type="Gene3D" id="2.60.40.10">
    <property type="entry name" value="Immunoglobulins"/>
    <property type="match status" value="6"/>
</dbReference>
<dbReference type="GO" id="GO:0051015">
    <property type="term" value="F:actin filament binding"/>
    <property type="evidence" value="ECO:0007669"/>
    <property type="project" value="InterPro"/>
</dbReference>
<dbReference type="InterPro" id="IPR044801">
    <property type="entry name" value="Filamin"/>
</dbReference>
<evidence type="ECO:0000313" key="5">
    <source>
        <dbReference type="EMBL" id="GBP12229.1"/>
    </source>
</evidence>
<evidence type="ECO:0000256" key="3">
    <source>
        <dbReference type="PROSITE-ProRule" id="PRU00087"/>
    </source>
</evidence>
<dbReference type="STRING" id="151549.A0A4C1TCJ7"/>
<dbReference type="PROSITE" id="PS50194">
    <property type="entry name" value="FILAMIN_REPEAT"/>
    <property type="match status" value="6"/>
</dbReference>
<feature type="repeat" description="Filamin" evidence="3">
    <location>
        <begin position="301"/>
        <end position="359"/>
    </location>
</feature>
<dbReference type="InterPro" id="IPR014756">
    <property type="entry name" value="Ig_E-set"/>
</dbReference>
<feature type="repeat" description="Filamin" evidence="3">
    <location>
        <begin position="137"/>
        <end position="229"/>
    </location>
</feature>
<feature type="repeat" description="Filamin" evidence="3">
    <location>
        <begin position="609"/>
        <end position="703"/>
    </location>
</feature>
<keyword evidence="2" id="KW-0677">Repeat</keyword>
<dbReference type="PANTHER" id="PTHR38537:SF8">
    <property type="entry name" value="FILAMIN-A"/>
    <property type="match status" value="1"/>
</dbReference>
<comment type="similarity">
    <text evidence="1">Belongs to the filamin family.</text>
</comment>
<feature type="repeat" description="Filamin" evidence="3">
    <location>
        <begin position="549"/>
        <end position="606"/>
    </location>
</feature>
<dbReference type="OrthoDB" id="5334309at2759"/>
<comment type="caution">
    <text evidence="5">The sequence shown here is derived from an EMBL/GenBank/DDBJ whole genome shotgun (WGS) entry which is preliminary data.</text>
</comment>
<dbReference type="Proteomes" id="UP000299102">
    <property type="component" value="Unassembled WGS sequence"/>
</dbReference>
<dbReference type="SUPFAM" id="SSF81296">
    <property type="entry name" value="E set domains"/>
    <property type="match status" value="6"/>
</dbReference>
<evidence type="ECO:0000256" key="2">
    <source>
        <dbReference type="ARBA" id="ARBA00022737"/>
    </source>
</evidence>
<evidence type="ECO:0000256" key="4">
    <source>
        <dbReference type="SAM" id="MobiDB-lite"/>
    </source>
</evidence>
<feature type="repeat" description="Filamin" evidence="3">
    <location>
        <begin position="362"/>
        <end position="454"/>
    </location>
</feature>
<protein>
    <submittedName>
        <fullName evidence="5">Filamin-A</fullName>
    </submittedName>
</protein>
<feature type="region of interest" description="Disordered" evidence="4">
    <location>
        <begin position="736"/>
        <end position="800"/>
    </location>
</feature>
<evidence type="ECO:0000313" key="6">
    <source>
        <dbReference type="Proteomes" id="UP000299102"/>
    </source>
</evidence>
<feature type="repeat" description="Filamin" evidence="3">
    <location>
        <begin position="82"/>
        <end position="137"/>
    </location>
</feature>
<sequence>MAFMSGLWNTLMGVHEKDTTWQEISQYYFDNYKKYFSVSEFDKEEKPIVYSDVHKIRFNRTGLGLEFTPINFLTVYQINTRKAEVKMPSGHVDQPVIDDNRDGTVSIKYEPREEGVHELYVKYNGEHVQGSPYKFHVDSIPSGYVTAYGPGLLNGVSGEPSHFTISTKGAGAGGLSMAVEGPSKAEITCHDNKDGTVAVSYLPTAPGEYKISVRFGDKHIKGSPFVAKVTGEGRKRNQISVGSCSEVTLPGKITDSDIRSLNASIQVDMIVKGVHHEKGDVLNWLCITLWELGQTEVGPSSQLQVGTGAPSGLEEPCFLKMLPSGNIGISFTPREAGQHTVSVKKMGNHIQNSPFNITVQSQEVGDAKKVKVAGTALKEGKTHTENTFTVDTKNAGYGGLSLSIEGPSKAEIQCADSKDGVLAISYKPSEPGYYIINLKFADHHVEGSPFTVKKNVESLCFPQITGEGSNRQREKIQRQREQVPLTEVGTNCKLTFKMPVCGSQKWYANAADQFCKLETIQPILFDVKIALTQEGSPPFALGIRITSFDLAATVTSPGGVSEDAEIQEVEDGLYAVHFVPKELGVHTVSVKYREIHIPGSPFQFTVGPLRDSGAHLVKAGGSGLERGEAGRINEFNVWTREAGAGQLAISLEGPSKAEIDFKDRRDGSCDVAYKVDEPGIPTESNVFRIADAHISKSNFSLPSPPFLVAGTPTHSARCDTPAAAAGRSGGPASLCAAAARRRGGQLDRPPKRQGARNARPTGNSSRSPAYCIPARQKAQRRRPTKKRGLFAADAKRRHRS</sequence>
<evidence type="ECO:0000256" key="1">
    <source>
        <dbReference type="ARBA" id="ARBA00009238"/>
    </source>
</evidence>
<dbReference type="InterPro" id="IPR017868">
    <property type="entry name" value="Filamin/ABP280_repeat-like"/>
</dbReference>